<dbReference type="EMBL" id="FOSQ01000003">
    <property type="protein sequence ID" value="SFK55197.1"/>
    <property type="molecule type" value="Genomic_DNA"/>
</dbReference>
<dbReference type="SUPFAM" id="SSF54637">
    <property type="entry name" value="Thioesterase/thiol ester dehydrase-isomerase"/>
    <property type="match status" value="1"/>
</dbReference>
<dbReference type="InterPro" id="IPR039569">
    <property type="entry name" value="FAS1-like_DH_region"/>
</dbReference>
<name>A0A1I4AGN4_9PROT</name>
<proteinExistence type="predicted"/>
<evidence type="ECO:0000313" key="3">
    <source>
        <dbReference type="Proteomes" id="UP000199473"/>
    </source>
</evidence>
<sequence>MSMLPEGVAAYIGVSTDHEFAPEAVEPGAVRRFAQAIMDDDPAYWRDDEASARHGGPVAPPLFPTAMFRRPFGTPDPFAAFAEDPDHDGAGTVATLGLPEILPFRGYNVLAGGSEVEFLRYARWGEKVRVRSSYADIEAKQTSKGPLFLIHILSEFTTAEGELLMRVRRTSLRRPV</sequence>
<accession>A0A1I4AGN4</accession>
<dbReference type="Pfam" id="PF13452">
    <property type="entry name" value="FAS1_DH_region"/>
    <property type="match status" value="1"/>
</dbReference>
<dbReference type="STRING" id="1123062.SAMN02745775_103423"/>
<dbReference type="Proteomes" id="UP000199473">
    <property type="component" value="Unassembled WGS sequence"/>
</dbReference>
<keyword evidence="3" id="KW-1185">Reference proteome</keyword>
<dbReference type="InterPro" id="IPR029069">
    <property type="entry name" value="HotDog_dom_sf"/>
</dbReference>
<protein>
    <submittedName>
        <fullName evidence="2">N-terminal half of MaoC dehydratase</fullName>
    </submittedName>
</protein>
<evidence type="ECO:0000259" key="1">
    <source>
        <dbReference type="Pfam" id="PF13452"/>
    </source>
</evidence>
<feature type="domain" description="FAS1-like dehydratase" evidence="1">
    <location>
        <begin position="12"/>
        <end position="166"/>
    </location>
</feature>
<gene>
    <name evidence="2" type="ORF">SAMN02745775_103423</name>
</gene>
<dbReference type="Gene3D" id="3.10.129.10">
    <property type="entry name" value="Hotdog Thioesterase"/>
    <property type="match status" value="1"/>
</dbReference>
<dbReference type="OrthoDB" id="7378178at2"/>
<evidence type="ECO:0000313" key="2">
    <source>
        <dbReference type="EMBL" id="SFK55197.1"/>
    </source>
</evidence>
<dbReference type="RefSeq" id="WP_092959765.1">
    <property type="nucleotide sequence ID" value="NZ_FOSQ01000003.1"/>
</dbReference>
<reference evidence="2 3" key="1">
    <citation type="submission" date="2016-10" db="EMBL/GenBank/DDBJ databases">
        <authorList>
            <person name="de Groot N.N."/>
        </authorList>
    </citation>
    <scope>NUCLEOTIDE SEQUENCE [LARGE SCALE GENOMIC DNA]</scope>
    <source>
        <strain evidence="2 3">DSM 19981</strain>
    </source>
</reference>
<dbReference type="AlphaFoldDB" id="A0A1I4AGN4"/>
<organism evidence="2 3">
    <name type="scientific">Falsiroseomonas stagni DSM 19981</name>
    <dbReference type="NCBI Taxonomy" id="1123062"/>
    <lineage>
        <taxon>Bacteria</taxon>
        <taxon>Pseudomonadati</taxon>
        <taxon>Pseudomonadota</taxon>
        <taxon>Alphaproteobacteria</taxon>
        <taxon>Acetobacterales</taxon>
        <taxon>Roseomonadaceae</taxon>
        <taxon>Falsiroseomonas</taxon>
    </lineage>
</organism>